<evidence type="ECO:0000313" key="1">
    <source>
        <dbReference type="EMBL" id="KYD23174.1"/>
    </source>
</evidence>
<name>A0A150MF33_9BACI</name>
<dbReference type="AlphaFoldDB" id="A0A150MF33"/>
<dbReference type="EMBL" id="LQYT01000001">
    <property type="protein sequence ID" value="KYD23174.1"/>
    <property type="molecule type" value="Genomic_DNA"/>
</dbReference>
<dbReference type="Proteomes" id="UP000075683">
    <property type="component" value="Unassembled WGS sequence"/>
</dbReference>
<accession>A0A150MF33</accession>
<comment type="caution">
    <text evidence="1">The sequence shown here is derived from an EMBL/GenBank/DDBJ whole genome shotgun (WGS) entry which is preliminary data.</text>
</comment>
<reference evidence="1 2" key="1">
    <citation type="submission" date="2016-01" db="EMBL/GenBank/DDBJ databases">
        <title>Draft Genome Sequences of Seven Thermophilic Sporeformers Isolated from Foods.</title>
        <authorList>
            <person name="Berendsen E.M."/>
            <person name="Wells-Bennik M.H."/>
            <person name="Krawcyk A.O."/>
            <person name="De Jong A."/>
            <person name="Holsappel S."/>
            <person name="Eijlander R.T."/>
            <person name="Kuipers O.P."/>
        </authorList>
    </citation>
    <scope>NUCLEOTIDE SEQUENCE [LARGE SCALE GENOMIC DNA]</scope>
    <source>
        <strain evidence="1 2">B4135</strain>
    </source>
</reference>
<organism evidence="1 2">
    <name type="scientific">Caldibacillus debilis</name>
    <dbReference type="NCBI Taxonomy" id="301148"/>
    <lineage>
        <taxon>Bacteria</taxon>
        <taxon>Bacillati</taxon>
        <taxon>Bacillota</taxon>
        <taxon>Bacilli</taxon>
        <taxon>Bacillales</taxon>
        <taxon>Bacillaceae</taxon>
        <taxon>Caldibacillus</taxon>
    </lineage>
</organism>
<proteinExistence type="predicted"/>
<dbReference type="STRING" id="301148.B4135_0997"/>
<sequence>MKEFEQELQDSLSKTNENLNVFNDALDNIYKRDITEEDFATILKQLIDKSSQLIAEAESYDTKPELFEAQQNLVLLLNKSHQLLLDAIEMANNQDIDKELLREDYLAIKEEQASLANQWKTLKEELSTDQGEK</sequence>
<gene>
    <name evidence="1" type="ORF">B4135_0997</name>
</gene>
<evidence type="ECO:0000313" key="2">
    <source>
        <dbReference type="Proteomes" id="UP000075683"/>
    </source>
</evidence>
<protein>
    <submittedName>
        <fullName evidence="1">Uncharacterized protein</fullName>
    </submittedName>
</protein>